<evidence type="ECO:0008006" key="4">
    <source>
        <dbReference type="Google" id="ProtNLM"/>
    </source>
</evidence>
<sequence>MERIAAFFKKLHLQKLVVVFVAGVALLLSTACSNQDMQASRQNRPNDIPVQAGANNNPYTMGNDSKGEPAFRSEQAKRSFSQQRSDASMSNMNRLIASSVSKNDESDILYQSADQEKRGLDKSRPAQSQAYRPEEIPARRQPNIDRSDPNENIMENIGDQFKEASEFLNDDLKSSVNNAKSKTVPSRSGETR</sequence>
<protein>
    <recommendedName>
        <fullName evidence="4">Lipoprotein</fullName>
    </recommendedName>
</protein>
<comment type="caution">
    <text evidence="3">The sequence shown here is derived from an EMBL/GenBank/DDBJ whole genome shotgun (WGS) entry which is preliminary data.</text>
</comment>
<gene>
    <name evidence="3" type="ORF">ENR64_09225</name>
</gene>
<feature type="compositionally biased region" description="Polar residues" evidence="1">
    <location>
        <begin position="78"/>
        <end position="101"/>
    </location>
</feature>
<feature type="region of interest" description="Disordered" evidence="1">
    <location>
        <begin position="38"/>
        <end position="158"/>
    </location>
</feature>
<feature type="chain" id="PRO_5027915351" description="Lipoprotein" evidence="2">
    <location>
        <begin position="34"/>
        <end position="192"/>
    </location>
</feature>
<dbReference type="PROSITE" id="PS51257">
    <property type="entry name" value="PROKAR_LIPOPROTEIN"/>
    <property type="match status" value="1"/>
</dbReference>
<feature type="compositionally biased region" description="Basic and acidic residues" evidence="1">
    <location>
        <begin position="65"/>
        <end position="77"/>
    </location>
</feature>
<dbReference type="Pfam" id="PF20363">
    <property type="entry name" value="DUF6658"/>
    <property type="match status" value="1"/>
</dbReference>
<dbReference type="InterPro" id="IPR046599">
    <property type="entry name" value="DUF6658"/>
</dbReference>
<evidence type="ECO:0000313" key="3">
    <source>
        <dbReference type="EMBL" id="HFM97932.1"/>
    </source>
</evidence>
<feature type="compositionally biased region" description="Polar residues" evidence="1">
    <location>
        <begin position="53"/>
        <end position="63"/>
    </location>
</feature>
<dbReference type="AlphaFoldDB" id="A0A7C3PCJ5"/>
<feature type="region of interest" description="Disordered" evidence="1">
    <location>
        <begin position="172"/>
        <end position="192"/>
    </location>
</feature>
<evidence type="ECO:0000256" key="2">
    <source>
        <dbReference type="SAM" id="SignalP"/>
    </source>
</evidence>
<feature type="signal peptide" evidence="2">
    <location>
        <begin position="1"/>
        <end position="33"/>
    </location>
</feature>
<proteinExistence type="predicted"/>
<keyword evidence="2" id="KW-0732">Signal</keyword>
<reference evidence="3" key="1">
    <citation type="journal article" date="2020" name="mSystems">
        <title>Genome- and Community-Level Interaction Insights into Carbon Utilization and Element Cycling Functions of Hydrothermarchaeota in Hydrothermal Sediment.</title>
        <authorList>
            <person name="Zhou Z."/>
            <person name="Liu Y."/>
            <person name="Xu W."/>
            <person name="Pan J."/>
            <person name="Luo Z.H."/>
            <person name="Li M."/>
        </authorList>
    </citation>
    <scope>NUCLEOTIDE SEQUENCE [LARGE SCALE GENOMIC DNA]</scope>
    <source>
        <strain evidence="3">SpSt-418</strain>
    </source>
</reference>
<evidence type="ECO:0000256" key="1">
    <source>
        <dbReference type="SAM" id="MobiDB-lite"/>
    </source>
</evidence>
<dbReference type="EMBL" id="DSRU01000126">
    <property type="protein sequence ID" value="HFM97932.1"/>
    <property type="molecule type" value="Genomic_DNA"/>
</dbReference>
<feature type="compositionally biased region" description="Basic and acidic residues" evidence="1">
    <location>
        <begin position="132"/>
        <end position="149"/>
    </location>
</feature>
<accession>A0A7C3PCJ5</accession>
<feature type="compositionally biased region" description="Polar residues" evidence="1">
    <location>
        <begin position="174"/>
        <end position="192"/>
    </location>
</feature>
<organism evidence="3">
    <name type="scientific">Oscillatoriales cyanobacterium SpSt-418</name>
    <dbReference type="NCBI Taxonomy" id="2282169"/>
    <lineage>
        <taxon>Bacteria</taxon>
        <taxon>Bacillati</taxon>
        <taxon>Cyanobacteriota</taxon>
        <taxon>Cyanophyceae</taxon>
        <taxon>Oscillatoriophycideae</taxon>
        <taxon>Oscillatoriales</taxon>
    </lineage>
</organism>
<name>A0A7C3PCJ5_9CYAN</name>
<feature type="compositionally biased region" description="Basic and acidic residues" evidence="1">
    <location>
        <begin position="114"/>
        <end position="124"/>
    </location>
</feature>